<proteinExistence type="predicted"/>
<dbReference type="Proteomes" id="UP000319663">
    <property type="component" value="Unassembled WGS sequence"/>
</dbReference>
<feature type="compositionally biased region" description="Polar residues" evidence="1">
    <location>
        <begin position="191"/>
        <end position="204"/>
    </location>
</feature>
<feature type="region of interest" description="Disordered" evidence="1">
    <location>
        <begin position="167"/>
        <end position="289"/>
    </location>
</feature>
<gene>
    <name evidence="2" type="ORF">MPDQ_005051</name>
</gene>
<feature type="compositionally biased region" description="Basic and acidic residues" evidence="1">
    <location>
        <begin position="215"/>
        <end position="227"/>
    </location>
</feature>
<evidence type="ECO:0000313" key="2">
    <source>
        <dbReference type="EMBL" id="TQB74147.1"/>
    </source>
</evidence>
<feature type="region of interest" description="Disordered" evidence="1">
    <location>
        <begin position="58"/>
        <end position="84"/>
    </location>
</feature>
<accession>A0A507R0H9</accession>
<organism evidence="2 3">
    <name type="scientific">Monascus purpureus</name>
    <name type="common">Red mold</name>
    <name type="synonym">Monascus anka</name>
    <dbReference type="NCBI Taxonomy" id="5098"/>
    <lineage>
        <taxon>Eukaryota</taxon>
        <taxon>Fungi</taxon>
        <taxon>Dikarya</taxon>
        <taxon>Ascomycota</taxon>
        <taxon>Pezizomycotina</taxon>
        <taxon>Eurotiomycetes</taxon>
        <taxon>Eurotiomycetidae</taxon>
        <taxon>Eurotiales</taxon>
        <taxon>Aspergillaceae</taxon>
        <taxon>Monascus</taxon>
    </lineage>
</organism>
<dbReference type="Pfam" id="PF15375">
    <property type="entry name" value="FSAF1"/>
    <property type="match status" value="1"/>
</dbReference>
<dbReference type="EMBL" id="VIFY01000034">
    <property type="protein sequence ID" value="TQB74147.1"/>
    <property type="molecule type" value="Genomic_DNA"/>
</dbReference>
<dbReference type="AlphaFoldDB" id="A0A507R0H9"/>
<name>A0A507R0H9_MONPU</name>
<feature type="region of interest" description="Disordered" evidence="1">
    <location>
        <begin position="111"/>
        <end position="151"/>
    </location>
</feature>
<feature type="compositionally biased region" description="Basic and acidic residues" evidence="1">
    <location>
        <begin position="241"/>
        <end position="250"/>
    </location>
</feature>
<protein>
    <submittedName>
        <fullName evidence="2">Uncharacterized protein</fullName>
    </submittedName>
</protein>
<keyword evidence="3" id="KW-1185">Reference proteome</keyword>
<sequence>MVGKRKRDTSVASRKLSPGVYDQTPPVSDASHDVFRRYFEARFLPLDIPARVTDRSAETVEINEDDETADLQSDSEWSGFSDGDEDNKVEVVEYKDSRIALDDAMDKKARKAFMNSKPPCFPAESTTARSKPKQDRDGKAEDKNTDAEDLKNDLALQRLLKESHLLESASELAPSGKNRHRALDLRMQALGSKTSIYAQQNMPSSHRRGIKAKATSKEERRRREARENGIILEKPAFKPKNNSDKRRERGVGGPSVGKFAGGTLKLNKRDLSAIQGTQRTTNGKGKGRR</sequence>
<feature type="compositionally biased region" description="Polar residues" evidence="1">
    <location>
        <begin position="274"/>
        <end position="283"/>
    </location>
</feature>
<dbReference type="InterPro" id="IPR053030">
    <property type="entry name" value="Ribosomal_biogenesis_FAF1-like"/>
</dbReference>
<dbReference type="PANTHER" id="PTHR28096">
    <property type="entry name" value="PROTEIN FAF1"/>
    <property type="match status" value="1"/>
</dbReference>
<dbReference type="OrthoDB" id="5556956at2759"/>
<feature type="region of interest" description="Disordered" evidence="1">
    <location>
        <begin position="1"/>
        <end position="29"/>
    </location>
</feature>
<dbReference type="GO" id="GO:0000462">
    <property type="term" value="P:maturation of SSU-rRNA from tricistronic rRNA transcript (SSU-rRNA, 5.8S rRNA, LSU-rRNA)"/>
    <property type="evidence" value="ECO:0007669"/>
    <property type="project" value="TreeGrafter"/>
</dbReference>
<dbReference type="STRING" id="5098.A0A507R0H9"/>
<dbReference type="GO" id="GO:0005730">
    <property type="term" value="C:nucleolus"/>
    <property type="evidence" value="ECO:0007669"/>
    <property type="project" value="TreeGrafter"/>
</dbReference>
<comment type="caution">
    <text evidence="2">The sequence shown here is derived from an EMBL/GenBank/DDBJ whole genome shotgun (WGS) entry which is preliminary data.</text>
</comment>
<reference evidence="2 3" key="1">
    <citation type="submission" date="2019-06" db="EMBL/GenBank/DDBJ databases">
        <title>Wine fermentation using esterase from Monascus purpureus.</title>
        <authorList>
            <person name="Geng C."/>
            <person name="Zhang Y."/>
        </authorList>
    </citation>
    <scope>NUCLEOTIDE SEQUENCE [LARGE SCALE GENOMIC DNA]</scope>
    <source>
        <strain evidence="2">HQ1</strain>
    </source>
</reference>
<feature type="compositionally biased region" description="Basic and acidic residues" evidence="1">
    <location>
        <begin position="132"/>
        <end position="151"/>
    </location>
</feature>
<evidence type="ECO:0000313" key="3">
    <source>
        <dbReference type="Proteomes" id="UP000319663"/>
    </source>
</evidence>
<dbReference type="InterPro" id="IPR027973">
    <property type="entry name" value="FSAF1-like"/>
</dbReference>
<dbReference type="PANTHER" id="PTHR28096:SF1">
    <property type="entry name" value="PROTEIN FAF1"/>
    <property type="match status" value="1"/>
</dbReference>
<evidence type="ECO:0000256" key="1">
    <source>
        <dbReference type="SAM" id="MobiDB-lite"/>
    </source>
</evidence>